<comment type="caution">
    <text evidence="2">The sequence shown here is derived from an EMBL/GenBank/DDBJ whole genome shotgun (WGS) entry which is preliminary data.</text>
</comment>
<dbReference type="Proteomes" id="UP000675554">
    <property type="component" value="Unassembled WGS sequence"/>
</dbReference>
<keyword evidence="3" id="KW-1185">Reference proteome</keyword>
<sequence>MADDRYKWLDGEAAERLLRGMPVDARSAARDGADIGGATRTDPASAPSAESADTLAAALEALAAEYAPSPAARPGELPGEAAALDAFRSVYAGVLRSGSVGVPGAGEGADGGGEGNGTGAGSPAA</sequence>
<feature type="region of interest" description="Disordered" evidence="1">
    <location>
        <begin position="23"/>
        <end position="52"/>
    </location>
</feature>
<feature type="non-terminal residue" evidence="2">
    <location>
        <position position="125"/>
    </location>
</feature>
<dbReference type="EMBL" id="JAGSMN010000556">
    <property type="protein sequence ID" value="MBR7675942.1"/>
    <property type="molecule type" value="Genomic_DNA"/>
</dbReference>
<name>A0A8T4IXQ8_9ACTN</name>
<evidence type="ECO:0000313" key="2">
    <source>
        <dbReference type="EMBL" id="MBR7675942.1"/>
    </source>
</evidence>
<protein>
    <submittedName>
        <fullName evidence="2">Uncharacterized protein</fullName>
    </submittedName>
</protein>
<organism evidence="2 3">
    <name type="scientific">Streptomyces daliensis</name>
    <dbReference type="NCBI Taxonomy" id="299421"/>
    <lineage>
        <taxon>Bacteria</taxon>
        <taxon>Bacillati</taxon>
        <taxon>Actinomycetota</taxon>
        <taxon>Actinomycetes</taxon>
        <taxon>Kitasatosporales</taxon>
        <taxon>Streptomycetaceae</taxon>
        <taxon>Streptomyces</taxon>
    </lineage>
</organism>
<gene>
    <name evidence="2" type="ORF">KDA82_23600</name>
</gene>
<accession>A0A8T4IXQ8</accession>
<feature type="compositionally biased region" description="Low complexity" evidence="1">
    <location>
        <begin position="43"/>
        <end position="52"/>
    </location>
</feature>
<proteinExistence type="predicted"/>
<reference evidence="2" key="1">
    <citation type="submission" date="2021-04" db="EMBL/GenBank/DDBJ databases">
        <title>Sequencing of actinobacteria type strains.</title>
        <authorList>
            <person name="Nguyen G.-S."/>
            <person name="Wentzel A."/>
        </authorList>
    </citation>
    <scope>NUCLEOTIDE SEQUENCE</scope>
    <source>
        <strain evidence="2">DSM 42095</strain>
    </source>
</reference>
<dbReference type="AlphaFoldDB" id="A0A8T4IXQ8"/>
<feature type="region of interest" description="Disordered" evidence="1">
    <location>
        <begin position="101"/>
        <end position="125"/>
    </location>
</feature>
<evidence type="ECO:0000313" key="3">
    <source>
        <dbReference type="Proteomes" id="UP000675554"/>
    </source>
</evidence>
<evidence type="ECO:0000256" key="1">
    <source>
        <dbReference type="SAM" id="MobiDB-lite"/>
    </source>
</evidence>